<gene>
    <name evidence="1" type="ORF">KBB96_07475</name>
</gene>
<organism evidence="1 2">
    <name type="scientific">Luteolibacter ambystomatis</name>
    <dbReference type="NCBI Taxonomy" id="2824561"/>
    <lineage>
        <taxon>Bacteria</taxon>
        <taxon>Pseudomonadati</taxon>
        <taxon>Verrucomicrobiota</taxon>
        <taxon>Verrucomicrobiia</taxon>
        <taxon>Verrucomicrobiales</taxon>
        <taxon>Verrucomicrobiaceae</taxon>
        <taxon>Luteolibacter</taxon>
    </lineage>
</organism>
<evidence type="ECO:0000313" key="2">
    <source>
        <dbReference type="Proteomes" id="UP000676169"/>
    </source>
</evidence>
<dbReference type="AlphaFoldDB" id="A0A975J2A4"/>
<dbReference type="GO" id="GO:0015035">
    <property type="term" value="F:protein-disulfide reductase activity"/>
    <property type="evidence" value="ECO:0007669"/>
    <property type="project" value="InterPro"/>
</dbReference>
<accession>A0A975J2A4</accession>
<keyword evidence="2" id="KW-1185">Reference proteome</keyword>
<dbReference type="Proteomes" id="UP000676169">
    <property type="component" value="Chromosome"/>
</dbReference>
<dbReference type="RefSeq" id="WP_211633994.1">
    <property type="nucleotide sequence ID" value="NZ_CP073100.1"/>
</dbReference>
<dbReference type="InterPro" id="IPR007263">
    <property type="entry name" value="DCC1-like"/>
</dbReference>
<evidence type="ECO:0000313" key="1">
    <source>
        <dbReference type="EMBL" id="QUE52723.1"/>
    </source>
</evidence>
<proteinExistence type="predicted"/>
<reference evidence="1" key="1">
    <citation type="submission" date="2021-04" db="EMBL/GenBank/DDBJ databases">
        <title>Luteolibacter sp. 32A isolated from the skin of an Anderson's salamander (Ambystoma andersonii).</title>
        <authorList>
            <person name="Spergser J."/>
            <person name="Busse H.-J."/>
        </authorList>
    </citation>
    <scope>NUCLEOTIDE SEQUENCE</scope>
    <source>
        <strain evidence="1">32A</strain>
    </source>
</reference>
<name>A0A975J2A4_9BACT</name>
<protein>
    <submittedName>
        <fullName evidence="1">DUF393 domain-containing protein</fullName>
    </submittedName>
</protein>
<sequence>MKSLTIFFDARCGLCNRFRRWLMTRPARVSIRFIPYDSEEALRLFPRIREVRADQDVVVLADDGRWWQGTGAWLTCLWATRDYSAWSYRLAAPALQPWVIKVINLISENRLRLSTLLRLRGDDELAGYLRQTPDPVCTDGGCGLPPALPRVSLPEPLTPAQR</sequence>
<dbReference type="KEGG" id="lamb:KBB96_07475"/>
<dbReference type="EMBL" id="CP073100">
    <property type="protein sequence ID" value="QUE52723.1"/>
    <property type="molecule type" value="Genomic_DNA"/>
</dbReference>
<dbReference type="Pfam" id="PF04134">
    <property type="entry name" value="DCC1-like"/>
    <property type="match status" value="1"/>
</dbReference>